<feature type="region of interest" description="Disordered" evidence="11">
    <location>
        <begin position="623"/>
        <end position="650"/>
    </location>
</feature>
<dbReference type="Gene3D" id="1.10.510.10">
    <property type="entry name" value="Transferase(Phosphotransferase) domain 1"/>
    <property type="match status" value="1"/>
</dbReference>
<accession>A0A5B6WY92</accession>
<feature type="compositionally biased region" description="Polar residues" evidence="11">
    <location>
        <begin position="627"/>
        <end position="647"/>
    </location>
</feature>
<evidence type="ECO:0000256" key="6">
    <source>
        <dbReference type="ARBA" id="ARBA00022777"/>
    </source>
</evidence>
<evidence type="ECO:0000313" key="14">
    <source>
        <dbReference type="Proteomes" id="UP000325315"/>
    </source>
</evidence>
<protein>
    <recommendedName>
        <fullName evidence="2">non-specific serine/threonine protein kinase</fullName>
        <ecNumber evidence="2">2.7.11.1</ecNumber>
    </recommendedName>
</protein>
<evidence type="ECO:0000256" key="2">
    <source>
        <dbReference type="ARBA" id="ARBA00012513"/>
    </source>
</evidence>
<dbReference type="PROSITE" id="PS50011">
    <property type="entry name" value="PROTEIN_KINASE_DOM"/>
    <property type="match status" value="1"/>
</dbReference>
<feature type="compositionally biased region" description="Basic and acidic residues" evidence="11">
    <location>
        <begin position="484"/>
        <end position="493"/>
    </location>
</feature>
<dbReference type="GO" id="GO:0004674">
    <property type="term" value="F:protein serine/threonine kinase activity"/>
    <property type="evidence" value="ECO:0007669"/>
    <property type="project" value="UniProtKB-KW"/>
</dbReference>
<dbReference type="InterPro" id="IPR000719">
    <property type="entry name" value="Prot_kinase_dom"/>
</dbReference>
<dbReference type="EMBL" id="SMMG02000001">
    <property type="protein sequence ID" value="KAA3486403.1"/>
    <property type="molecule type" value="Genomic_DNA"/>
</dbReference>
<dbReference type="InterPro" id="IPR017441">
    <property type="entry name" value="Protein_kinase_ATP_BS"/>
</dbReference>
<evidence type="ECO:0000256" key="7">
    <source>
        <dbReference type="ARBA" id="ARBA00022840"/>
    </source>
</evidence>
<dbReference type="Gene3D" id="3.30.200.20">
    <property type="entry name" value="Phosphorylase Kinase, domain 1"/>
    <property type="match status" value="1"/>
</dbReference>
<dbReference type="Pfam" id="PF00069">
    <property type="entry name" value="Pkinase"/>
    <property type="match status" value="1"/>
</dbReference>
<keyword evidence="5 10" id="KW-0547">Nucleotide-binding</keyword>
<dbReference type="OrthoDB" id="248923at2759"/>
<dbReference type="PROSITE" id="PS00108">
    <property type="entry name" value="PROTEIN_KINASE_ST"/>
    <property type="match status" value="1"/>
</dbReference>
<dbReference type="Proteomes" id="UP000325315">
    <property type="component" value="Unassembled WGS sequence"/>
</dbReference>
<comment type="catalytic activity">
    <reaction evidence="8">
        <text>L-threonyl-[protein] + ATP = O-phospho-L-threonyl-[protein] + ADP + H(+)</text>
        <dbReference type="Rhea" id="RHEA:46608"/>
        <dbReference type="Rhea" id="RHEA-COMP:11060"/>
        <dbReference type="Rhea" id="RHEA-COMP:11605"/>
        <dbReference type="ChEBI" id="CHEBI:15378"/>
        <dbReference type="ChEBI" id="CHEBI:30013"/>
        <dbReference type="ChEBI" id="CHEBI:30616"/>
        <dbReference type="ChEBI" id="CHEBI:61977"/>
        <dbReference type="ChEBI" id="CHEBI:456216"/>
        <dbReference type="EC" id="2.7.11.1"/>
    </reaction>
</comment>
<evidence type="ECO:0000256" key="9">
    <source>
        <dbReference type="ARBA" id="ARBA00048679"/>
    </source>
</evidence>
<dbReference type="PANTHER" id="PTHR43671">
    <property type="entry name" value="SERINE/THREONINE-PROTEIN KINASE NEK"/>
    <property type="match status" value="1"/>
</dbReference>
<keyword evidence="7 10" id="KW-0067">ATP-binding</keyword>
<comment type="catalytic activity">
    <reaction evidence="9">
        <text>L-seryl-[protein] + ATP = O-phospho-L-seryl-[protein] + ADP + H(+)</text>
        <dbReference type="Rhea" id="RHEA:17989"/>
        <dbReference type="Rhea" id="RHEA-COMP:9863"/>
        <dbReference type="Rhea" id="RHEA-COMP:11604"/>
        <dbReference type="ChEBI" id="CHEBI:15378"/>
        <dbReference type="ChEBI" id="CHEBI:29999"/>
        <dbReference type="ChEBI" id="CHEBI:30616"/>
        <dbReference type="ChEBI" id="CHEBI:83421"/>
        <dbReference type="ChEBI" id="CHEBI:456216"/>
        <dbReference type="EC" id="2.7.11.1"/>
    </reaction>
</comment>
<dbReference type="AlphaFoldDB" id="A0A5B6WY92"/>
<keyword evidence="3" id="KW-0723">Serine/threonine-protein kinase</keyword>
<evidence type="ECO:0000313" key="13">
    <source>
        <dbReference type="EMBL" id="KAA3486403.1"/>
    </source>
</evidence>
<dbReference type="PANTHER" id="PTHR43671:SF66">
    <property type="entry name" value="SERINE_THREONINE-PROTEIN KINASE NEK2"/>
    <property type="match status" value="1"/>
</dbReference>
<feature type="domain" description="Protein kinase" evidence="12">
    <location>
        <begin position="51"/>
        <end position="356"/>
    </location>
</feature>
<evidence type="ECO:0000256" key="5">
    <source>
        <dbReference type="ARBA" id="ARBA00022741"/>
    </source>
</evidence>
<keyword evidence="6 13" id="KW-0418">Kinase</keyword>
<gene>
    <name evidence="13" type="ORF">EPI10_030319</name>
</gene>
<feature type="binding site" evidence="10">
    <location>
        <position position="80"/>
    </location>
    <ligand>
        <name>ATP</name>
        <dbReference type="ChEBI" id="CHEBI:30616"/>
    </ligand>
</feature>
<dbReference type="SMART" id="SM00220">
    <property type="entry name" value="S_TKc"/>
    <property type="match status" value="1"/>
</dbReference>
<evidence type="ECO:0000256" key="8">
    <source>
        <dbReference type="ARBA" id="ARBA00047899"/>
    </source>
</evidence>
<evidence type="ECO:0000256" key="3">
    <source>
        <dbReference type="ARBA" id="ARBA00022527"/>
    </source>
</evidence>
<dbReference type="CDD" id="cd08215">
    <property type="entry name" value="STKc_Nek"/>
    <property type="match status" value="1"/>
</dbReference>
<dbReference type="SUPFAM" id="SSF56112">
    <property type="entry name" value="Protein kinase-like (PK-like)"/>
    <property type="match status" value="1"/>
</dbReference>
<proteinExistence type="inferred from homology"/>
<comment type="caution">
    <text evidence="13">The sequence shown here is derived from an EMBL/GenBank/DDBJ whole genome shotgun (WGS) entry which is preliminary data.</text>
</comment>
<dbReference type="InterPro" id="IPR011009">
    <property type="entry name" value="Kinase-like_dom_sf"/>
</dbReference>
<dbReference type="FunFam" id="3.30.200.20:FF:000108">
    <property type="entry name" value="Serine/threonine-protein kinase Nek2"/>
    <property type="match status" value="1"/>
</dbReference>
<keyword evidence="4" id="KW-0808">Transferase</keyword>
<reference evidence="13" key="1">
    <citation type="submission" date="2019-08" db="EMBL/GenBank/DDBJ databases">
        <authorList>
            <person name="Liu F."/>
        </authorList>
    </citation>
    <scope>NUCLEOTIDE SEQUENCE [LARGE SCALE GENOMIC DNA]</scope>
    <source>
        <strain evidence="13">PA1801</strain>
        <tissue evidence="13">Leaf</tissue>
    </source>
</reference>
<dbReference type="GO" id="GO:0005524">
    <property type="term" value="F:ATP binding"/>
    <property type="evidence" value="ECO:0007669"/>
    <property type="project" value="UniProtKB-UniRule"/>
</dbReference>
<dbReference type="InterPro" id="IPR008271">
    <property type="entry name" value="Ser/Thr_kinase_AS"/>
</dbReference>
<feature type="region of interest" description="Disordered" evidence="11">
    <location>
        <begin position="468"/>
        <end position="513"/>
    </location>
</feature>
<evidence type="ECO:0000256" key="10">
    <source>
        <dbReference type="PROSITE-ProRule" id="PRU10141"/>
    </source>
</evidence>
<dbReference type="InterPro" id="IPR050660">
    <property type="entry name" value="NEK_Ser/Thr_kinase"/>
</dbReference>
<comment type="similarity">
    <text evidence="1">Belongs to the protein kinase superfamily. NEK Ser/Thr protein kinase family. NIMA subfamily.</text>
</comment>
<dbReference type="EC" id="2.7.11.1" evidence="2"/>
<name>A0A5B6WY92_9ROSI</name>
<keyword evidence="14" id="KW-1185">Reference proteome</keyword>
<dbReference type="PROSITE" id="PS00107">
    <property type="entry name" value="PROTEIN_KINASE_ATP"/>
    <property type="match status" value="1"/>
</dbReference>
<sequence>MEKQLQQSAASFASSSPPCSSSHIWFCCKHCLFSLASAQMEVEHIYHMEQYEVLEQIGKGAFGSALLVRHKHEKKKYVLKKIRLARQTDRSRRSAHQEMELISKIRNPFIVEYKDSWVEKGCYVCIIIGYCEGGDVAEAIKKANGKLFSEEKLCKWLVQLLMALDYLHVNHILHRDVKCSNIFLTKDQDIRLGDFGLAKILTSDDLTSSVVGTPSYMCPELLADIPYGSKSDIWSLGCCIYEMTSLKPAFKAFVSFFTPSFLLHNNLQLVAYKSFRKLRLMFSNHFPVSCIVFLFLINLNHLEQDMLALINKINKSIVAPLPTKYSGAFRGLVKSMLRKNPEFRPSAEELLRHPHLQPYVLKVQIKINNPRRNSLPVNWPETNIKKTRFSDPVEVRFSGYRERRQSYSNDRTLNPSISGAEQDSVCSTKGIHHAVPGYLNQRLEDLSVDSSQGTVICKPITSKLSSITKTPRSSLAKASATAKRKTEPTKNRDSFPGSRTPIKKPLPATRRTSLPLPTRTTVRESASMSKAGILRLIQSPDVSVNAPRIDKIAEFPLASYEDAFFPIHKTSSISAQGSSGSPQFVDCSITKDKCTVQTSDRASIKPRFTDAWQGIQRSMFKADGENATDSSDQNATAGASSRTSSDTQRWRFDPSSFQQRAEALEGLLEFSARLLQQERYDELGVLLKPFGPGKASPRETAIWLTKSFKENTGKPED</sequence>
<organism evidence="13 14">
    <name type="scientific">Gossypium australe</name>
    <dbReference type="NCBI Taxonomy" id="47621"/>
    <lineage>
        <taxon>Eukaryota</taxon>
        <taxon>Viridiplantae</taxon>
        <taxon>Streptophyta</taxon>
        <taxon>Embryophyta</taxon>
        <taxon>Tracheophyta</taxon>
        <taxon>Spermatophyta</taxon>
        <taxon>Magnoliopsida</taxon>
        <taxon>eudicotyledons</taxon>
        <taxon>Gunneridae</taxon>
        <taxon>Pentapetalae</taxon>
        <taxon>rosids</taxon>
        <taxon>malvids</taxon>
        <taxon>Malvales</taxon>
        <taxon>Malvaceae</taxon>
        <taxon>Malvoideae</taxon>
        <taxon>Gossypium</taxon>
    </lineage>
</organism>
<evidence type="ECO:0000256" key="4">
    <source>
        <dbReference type="ARBA" id="ARBA00022679"/>
    </source>
</evidence>
<evidence type="ECO:0000259" key="12">
    <source>
        <dbReference type="PROSITE" id="PS50011"/>
    </source>
</evidence>
<evidence type="ECO:0000256" key="1">
    <source>
        <dbReference type="ARBA" id="ARBA00010886"/>
    </source>
</evidence>
<evidence type="ECO:0000256" key="11">
    <source>
        <dbReference type="SAM" id="MobiDB-lite"/>
    </source>
</evidence>